<dbReference type="InterPro" id="IPR010164">
    <property type="entry name" value="Orn_aminotrans"/>
</dbReference>
<accession>A0A7E4VCY5</accession>
<dbReference type="InterPro" id="IPR050103">
    <property type="entry name" value="Class-III_PLP-dep_AT"/>
</dbReference>
<dbReference type="InterPro" id="IPR015421">
    <property type="entry name" value="PyrdxlP-dep_Trfase_major"/>
</dbReference>
<dbReference type="InterPro" id="IPR015424">
    <property type="entry name" value="PyrdxlP-dep_Trfase"/>
</dbReference>
<dbReference type="FunFam" id="3.40.640.10:FF:000011">
    <property type="entry name" value="Ornithine aminotransferase"/>
    <property type="match status" value="1"/>
</dbReference>
<dbReference type="GO" id="GO:0042802">
    <property type="term" value="F:identical protein binding"/>
    <property type="evidence" value="ECO:0007669"/>
    <property type="project" value="TreeGrafter"/>
</dbReference>
<evidence type="ECO:0000256" key="7">
    <source>
        <dbReference type="ARBA" id="ARBA00022679"/>
    </source>
</evidence>
<dbReference type="UniPathway" id="UPA00098">
    <property type="reaction ID" value="UER00358"/>
</dbReference>
<reference evidence="12" key="2">
    <citation type="submission" date="2020-10" db="UniProtKB">
        <authorList>
            <consortium name="WormBaseParasite"/>
        </authorList>
    </citation>
    <scope>IDENTIFICATION</scope>
</reference>
<dbReference type="GO" id="GO:0004587">
    <property type="term" value="F:ornithine aminotransferase activity"/>
    <property type="evidence" value="ECO:0007669"/>
    <property type="project" value="UniProtKB-EC"/>
</dbReference>
<comment type="cofactor">
    <cofactor evidence="1 10">
        <name>pyridoxal 5'-phosphate</name>
        <dbReference type="ChEBI" id="CHEBI:597326"/>
    </cofactor>
</comment>
<evidence type="ECO:0000256" key="4">
    <source>
        <dbReference type="ARBA" id="ARBA00008954"/>
    </source>
</evidence>
<dbReference type="PANTHER" id="PTHR11986">
    <property type="entry name" value="AMINOTRANSFERASE CLASS III"/>
    <property type="match status" value="1"/>
</dbReference>
<name>A0A7E4VCY5_PANRE</name>
<evidence type="ECO:0000256" key="6">
    <source>
        <dbReference type="ARBA" id="ARBA00022576"/>
    </source>
</evidence>
<keyword evidence="11" id="KW-1185">Reference proteome</keyword>
<protein>
    <recommendedName>
        <fullName evidence="5 10">Ornithine aminotransferase</fullName>
        <ecNumber evidence="5 10">2.6.1.13</ecNumber>
    </recommendedName>
</protein>
<dbReference type="FunFam" id="3.90.1150.10:FF:000152">
    <property type="entry name" value="Ornithine aminotransferase"/>
    <property type="match status" value="1"/>
</dbReference>
<evidence type="ECO:0000313" key="12">
    <source>
        <dbReference type="WBParaSite" id="Pan_g19357.t1"/>
    </source>
</evidence>
<comment type="similarity">
    <text evidence="4 9">Belongs to the class-III pyridoxal-phosphate-dependent aminotransferase family.</text>
</comment>
<dbReference type="PIRSF" id="PIRSF000521">
    <property type="entry name" value="Transaminase_4ab_Lys_Orn"/>
    <property type="match status" value="1"/>
</dbReference>
<dbReference type="GO" id="GO:0019544">
    <property type="term" value="P:L-arginine catabolic process to L-glutamate"/>
    <property type="evidence" value="ECO:0007669"/>
    <property type="project" value="TreeGrafter"/>
</dbReference>
<evidence type="ECO:0000313" key="11">
    <source>
        <dbReference type="Proteomes" id="UP000492821"/>
    </source>
</evidence>
<comment type="catalytic activity">
    <reaction evidence="10">
        <text>a 2-oxocarboxylate + L-ornithine = L-glutamate 5-semialdehyde + an L-alpha-amino acid</text>
        <dbReference type="Rhea" id="RHEA:13877"/>
        <dbReference type="ChEBI" id="CHEBI:35179"/>
        <dbReference type="ChEBI" id="CHEBI:46911"/>
        <dbReference type="ChEBI" id="CHEBI:58066"/>
        <dbReference type="ChEBI" id="CHEBI:59869"/>
        <dbReference type="EC" id="2.6.1.13"/>
    </reaction>
</comment>
<dbReference type="Gene3D" id="3.90.1150.10">
    <property type="entry name" value="Aspartate Aminotransferase, domain 1"/>
    <property type="match status" value="1"/>
</dbReference>
<dbReference type="AlphaFoldDB" id="A0A7E4VCY5"/>
<keyword evidence="7 10" id="KW-0808">Transferase</keyword>
<dbReference type="NCBIfam" id="TIGR01885">
    <property type="entry name" value="Orn_aminotrans"/>
    <property type="match status" value="1"/>
</dbReference>
<dbReference type="EC" id="2.6.1.13" evidence="5 10"/>
<dbReference type="GO" id="GO:0030170">
    <property type="term" value="F:pyridoxal phosphate binding"/>
    <property type="evidence" value="ECO:0007669"/>
    <property type="project" value="InterPro"/>
</dbReference>
<dbReference type="WBParaSite" id="Pan_g19357.t1">
    <property type="protein sequence ID" value="Pan_g19357.t1"/>
    <property type="gene ID" value="Pan_g19357"/>
</dbReference>
<dbReference type="Proteomes" id="UP000492821">
    <property type="component" value="Unassembled WGS sequence"/>
</dbReference>
<evidence type="ECO:0000256" key="1">
    <source>
        <dbReference type="ARBA" id="ARBA00001933"/>
    </source>
</evidence>
<dbReference type="Gene3D" id="3.40.640.10">
    <property type="entry name" value="Type I PLP-dependent aspartate aminotransferase-like (Major domain)"/>
    <property type="match status" value="1"/>
</dbReference>
<organism evidence="11 12">
    <name type="scientific">Panagrellus redivivus</name>
    <name type="common">Microworm</name>
    <dbReference type="NCBI Taxonomy" id="6233"/>
    <lineage>
        <taxon>Eukaryota</taxon>
        <taxon>Metazoa</taxon>
        <taxon>Ecdysozoa</taxon>
        <taxon>Nematoda</taxon>
        <taxon>Chromadorea</taxon>
        <taxon>Rhabditida</taxon>
        <taxon>Tylenchina</taxon>
        <taxon>Panagrolaimomorpha</taxon>
        <taxon>Panagrolaimoidea</taxon>
        <taxon>Panagrolaimidae</taxon>
        <taxon>Panagrellus</taxon>
    </lineage>
</organism>
<comment type="subcellular location">
    <subcellularLocation>
        <location evidence="2">Mitochondrion matrix</location>
    </subcellularLocation>
</comment>
<evidence type="ECO:0000256" key="8">
    <source>
        <dbReference type="ARBA" id="ARBA00022898"/>
    </source>
</evidence>
<evidence type="ECO:0000256" key="10">
    <source>
        <dbReference type="RuleBase" id="RU365036"/>
    </source>
</evidence>
<dbReference type="SUPFAM" id="SSF53383">
    <property type="entry name" value="PLP-dependent transferases"/>
    <property type="match status" value="1"/>
</dbReference>
<dbReference type="InterPro" id="IPR005814">
    <property type="entry name" value="Aminotrans_3"/>
</dbReference>
<dbReference type="InterPro" id="IPR049704">
    <property type="entry name" value="Aminotrans_3_PPA_site"/>
</dbReference>
<evidence type="ECO:0000256" key="3">
    <source>
        <dbReference type="ARBA" id="ARBA00004998"/>
    </source>
</evidence>
<reference evidence="11" key="1">
    <citation type="journal article" date="2013" name="Genetics">
        <title>The draft genome and transcriptome of Panagrellus redivivus are shaped by the harsh demands of a free-living lifestyle.</title>
        <authorList>
            <person name="Srinivasan J."/>
            <person name="Dillman A.R."/>
            <person name="Macchietto M.G."/>
            <person name="Heikkinen L."/>
            <person name="Lakso M."/>
            <person name="Fracchia K.M."/>
            <person name="Antoshechkin I."/>
            <person name="Mortazavi A."/>
            <person name="Wong G."/>
            <person name="Sternberg P.W."/>
        </authorList>
    </citation>
    <scope>NUCLEOTIDE SEQUENCE [LARGE SCALE GENOMIC DNA]</scope>
    <source>
        <strain evidence="11">MT8872</strain>
    </source>
</reference>
<dbReference type="PANTHER" id="PTHR11986:SF18">
    <property type="entry name" value="ORNITHINE AMINOTRANSFERASE, MITOCHONDRIAL"/>
    <property type="match status" value="1"/>
</dbReference>
<dbReference type="CDD" id="cd00610">
    <property type="entry name" value="OAT_like"/>
    <property type="match status" value="1"/>
</dbReference>
<keyword evidence="8 9" id="KW-0663">Pyridoxal phosphate</keyword>
<evidence type="ECO:0000256" key="2">
    <source>
        <dbReference type="ARBA" id="ARBA00004305"/>
    </source>
</evidence>
<keyword evidence="6 10" id="KW-0032">Aminotransferase</keyword>
<dbReference type="InterPro" id="IPR015422">
    <property type="entry name" value="PyrdxlP-dep_Trfase_small"/>
</dbReference>
<comment type="pathway">
    <text evidence="3 10">Amino-acid biosynthesis; L-proline biosynthesis; L-glutamate 5-semialdehyde from L-ornithine: step 1/1.</text>
</comment>
<proteinExistence type="inferred from homology"/>
<evidence type="ECO:0000256" key="9">
    <source>
        <dbReference type="RuleBase" id="RU003560"/>
    </source>
</evidence>
<dbReference type="GO" id="GO:0055129">
    <property type="term" value="P:L-proline biosynthetic process"/>
    <property type="evidence" value="ECO:0007669"/>
    <property type="project" value="UniProtKB-UniPathway"/>
</dbReference>
<dbReference type="GO" id="GO:0005759">
    <property type="term" value="C:mitochondrial matrix"/>
    <property type="evidence" value="ECO:0007669"/>
    <property type="project" value="UniProtKB-SubCell"/>
</dbReference>
<dbReference type="GO" id="GO:0010121">
    <property type="term" value="P:L-arginine catabolic process to proline via ornithine"/>
    <property type="evidence" value="ECO:0007669"/>
    <property type="project" value="TreeGrafter"/>
</dbReference>
<dbReference type="Pfam" id="PF00202">
    <property type="entry name" value="Aminotran_3"/>
    <property type="match status" value="1"/>
</dbReference>
<dbReference type="PROSITE" id="PS00600">
    <property type="entry name" value="AA_TRANSFER_CLASS_3"/>
    <property type="match status" value="1"/>
</dbReference>
<sequence length="419" mass="46053">MLSRLQPALVRGFSSKKSPKVLSAIEREYRYGAHNYKPVPVVLEKGEGIYVYDVDGKRYFDFLSGYSSVSQGHCHPRLQKVFKEQAGKLTMTSRAFHTKDLGKYEEYITKLLKFDKVLPMNTGAEACETAIKLARRWAYEVKKVPKNQAKMVFARGNFMGRTIAVISASSDPDNYGGYGPFVPNMELVPYDDLIALEKSISDPNTAAFMVEPIQGEAGVILPSPGYLKAVRELCTKYNVLMIADEVQTGLARTGKMLCVDHDSVKPDIVTLGKALSGGYYPVSAILANDPVMLVIKPGQHGSTYGGNPLAARIATEALKILVEENLAENAAKQGDYLLEKLKTLPKDVVPEVRGKGLLTAISINPKIDGYQLCCRLAENGLITKNTHATNIRFAPPLTITKPEIDEAFAVIEKVIKSYA</sequence>
<evidence type="ECO:0000256" key="5">
    <source>
        <dbReference type="ARBA" id="ARBA00012924"/>
    </source>
</evidence>